<evidence type="ECO:0000313" key="1">
    <source>
        <dbReference type="EMBL" id="KIK29019.1"/>
    </source>
</evidence>
<organism evidence="1 2">
    <name type="scientific">Pisolithus microcarpus 441</name>
    <dbReference type="NCBI Taxonomy" id="765257"/>
    <lineage>
        <taxon>Eukaryota</taxon>
        <taxon>Fungi</taxon>
        <taxon>Dikarya</taxon>
        <taxon>Basidiomycota</taxon>
        <taxon>Agaricomycotina</taxon>
        <taxon>Agaricomycetes</taxon>
        <taxon>Agaricomycetidae</taxon>
        <taxon>Boletales</taxon>
        <taxon>Sclerodermatineae</taxon>
        <taxon>Pisolithaceae</taxon>
        <taxon>Pisolithus</taxon>
    </lineage>
</organism>
<proteinExistence type="predicted"/>
<sequence>MSRLSVSYRLLSSTGCVEPFHSFPGGPPRWYTDGKDGCLMILFGQSKSLLEMHIVDFKKQVRQTTGSTT</sequence>
<evidence type="ECO:0000313" key="2">
    <source>
        <dbReference type="Proteomes" id="UP000054018"/>
    </source>
</evidence>
<reference evidence="2" key="2">
    <citation type="submission" date="2015-01" db="EMBL/GenBank/DDBJ databases">
        <title>Evolutionary Origins and Diversification of the Mycorrhizal Mutualists.</title>
        <authorList>
            <consortium name="DOE Joint Genome Institute"/>
            <consortium name="Mycorrhizal Genomics Consortium"/>
            <person name="Kohler A."/>
            <person name="Kuo A."/>
            <person name="Nagy L.G."/>
            <person name="Floudas D."/>
            <person name="Copeland A."/>
            <person name="Barry K.W."/>
            <person name="Cichocki N."/>
            <person name="Veneault-Fourrey C."/>
            <person name="LaButti K."/>
            <person name="Lindquist E.A."/>
            <person name="Lipzen A."/>
            <person name="Lundell T."/>
            <person name="Morin E."/>
            <person name="Murat C."/>
            <person name="Riley R."/>
            <person name="Ohm R."/>
            <person name="Sun H."/>
            <person name="Tunlid A."/>
            <person name="Henrissat B."/>
            <person name="Grigoriev I.V."/>
            <person name="Hibbett D.S."/>
            <person name="Martin F."/>
        </authorList>
    </citation>
    <scope>NUCLEOTIDE SEQUENCE [LARGE SCALE GENOMIC DNA]</scope>
    <source>
        <strain evidence="2">441</strain>
    </source>
</reference>
<dbReference type="HOGENOM" id="CLU_2776911_0_0_1"/>
<name>A0A0C9ZSQ5_9AGAM</name>
<keyword evidence="2" id="KW-1185">Reference proteome</keyword>
<reference evidence="1 2" key="1">
    <citation type="submission" date="2014-04" db="EMBL/GenBank/DDBJ databases">
        <authorList>
            <consortium name="DOE Joint Genome Institute"/>
            <person name="Kuo A."/>
            <person name="Kohler A."/>
            <person name="Costa M.D."/>
            <person name="Nagy L.G."/>
            <person name="Floudas D."/>
            <person name="Copeland A."/>
            <person name="Barry K.W."/>
            <person name="Cichocki N."/>
            <person name="Veneault-Fourrey C."/>
            <person name="LaButti K."/>
            <person name="Lindquist E.A."/>
            <person name="Lipzen A."/>
            <person name="Lundell T."/>
            <person name="Morin E."/>
            <person name="Murat C."/>
            <person name="Sun H."/>
            <person name="Tunlid A."/>
            <person name="Henrissat B."/>
            <person name="Grigoriev I.V."/>
            <person name="Hibbett D.S."/>
            <person name="Martin F."/>
            <person name="Nordberg H.P."/>
            <person name="Cantor M.N."/>
            <person name="Hua S.X."/>
        </authorList>
    </citation>
    <scope>NUCLEOTIDE SEQUENCE [LARGE SCALE GENOMIC DNA]</scope>
    <source>
        <strain evidence="1 2">441</strain>
    </source>
</reference>
<protein>
    <submittedName>
        <fullName evidence="1">Uncharacterized protein</fullName>
    </submittedName>
</protein>
<dbReference type="AlphaFoldDB" id="A0A0C9ZSQ5"/>
<dbReference type="EMBL" id="KN833690">
    <property type="protein sequence ID" value="KIK29019.1"/>
    <property type="molecule type" value="Genomic_DNA"/>
</dbReference>
<accession>A0A0C9ZSQ5</accession>
<dbReference type="Proteomes" id="UP000054018">
    <property type="component" value="Unassembled WGS sequence"/>
</dbReference>
<gene>
    <name evidence="1" type="ORF">PISMIDRAFT_672399</name>
</gene>